<dbReference type="Proteomes" id="UP000824633">
    <property type="component" value="Chromosome"/>
</dbReference>
<name>A0ABM7T9N4_9CLOT</name>
<gene>
    <name evidence="1" type="ORF">psyc5s11_17230</name>
</gene>
<evidence type="ECO:0000313" key="1">
    <source>
        <dbReference type="EMBL" id="BCZ45656.1"/>
    </source>
</evidence>
<sequence length="110" mass="12363">MKKCTILFLIFLCLFFNVIGLKVAFAVDATFKEGIYTVTNFDVSPSNAYIIKNVSKKDSIRILIFDQYNNDIQTIKLEPVSIENDVITIKPNYIIVLVGNGEVTITPKSP</sequence>
<proteinExistence type="predicted"/>
<evidence type="ECO:0000313" key="2">
    <source>
        <dbReference type="Proteomes" id="UP000824633"/>
    </source>
</evidence>
<keyword evidence="2" id="KW-1185">Reference proteome</keyword>
<dbReference type="EMBL" id="AP024849">
    <property type="protein sequence ID" value="BCZ45656.1"/>
    <property type="molecule type" value="Genomic_DNA"/>
</dbReference>
<accession>A0ABM7T9N4</accession>
<organism evidence="1 2">
    <name type="scientific">Clostridium gelidum</name>
    <dbReference type="NCBI Taxonomy" id="704125"/>
    <lineage>
        <taxon>Bacteria</taxon>
        <taxon>Bacillati</taxon>
        <taxon>Bacillota</taxon>
        <taxon>Clostridia</taxon>
        <taxon>Eubacteriales</taxon>
        <taxon>Clostridiaceae</taxon>
        <taxon>Clostridium</taxon>
    </lineage>
</organism>
<protein>
    <submittedName>
        <fullName evidence="1">Uncharacterized protein</fullName>
    </submittedName>
</protein>
<dbReference type="RefSeq" id="WP_224037232.1">
    <property type="nucleotide sequence ID" value="NZ_AP024849.1"/>
</dbReference>
<reference evidence="2" key="1">
    <citation type="submission" date="2021-07" db="EMBL/GenBank/DDBJ databases">
        <title>Complete genome sequencing of a Clostridium isolate.</title>
        <authorList>
            <person name="Ueki A."/>
            <person name="Tonouchi A."/>
        </authorList>
    </citation>
    <scope>NUCLEOTIDE SEQUENCE [LARGE SCALE GENOMIC DNA]</scope>
    <source>
        <strain evidence="2">C5S11</strain>
    </source>
</reference>